<protein>
    <recommendedName>
        <fullName evidence="7">L,D-TPase catalytic domain-containing protein</fullName>
    </recommendedName>
</protein>
<name>A0A0B4EYC7_9FUSO</name>
<comment type="caution">
    <text evidence="8">The sequence shown here is derived from an EMBL/GenBank/DDBJ whole genome shotgun (WGS) entry which is preliminary data.</text>
</comment>
<evidence type="ECO:0000256" key="3">
    <source>
        <dbReference type="ARBA" id="ARBA00022960"/>
    </source>
</evidence>
<feature type="active site" description="Nucleophile" evidence="6">
    <location>
        <position position="383"/>
    </location>
</feature>
<organism evidence="8 9">
    <name type="scientific">Fusobacterium necrophorum subsp. funduliforme B35</name>
    <dbReference type="NCBI Taxonomy" id="1226633"/>
    <lineage>
        <taxon>Bacteria</taxon>
        <taxon>Fusobacteriati</taxon>
        <taxon>Fusobacteriota</taxon>
        <taxon>Fusobacteriia</taxon>
        <taxon>Fusobacteriales</taxon>
        <taxon>Fusobacteriaceae</taxon>
        <taxon>Fusobacterium</taxon>
    </lineage>
</organism>
<dbReference type="SUPFAM" id="SSF141523">
    <property type="entry name" value="L,D-transpeptidase catalytic domain-like"/>
    <property type="match status" value="1"/>
</dbReference>
<feature type="domain" description="L,D-TPase catalytic" evidence="7">
    <location>
        <begin position="270"/>
        <end position="420"/>
    </location>
</feature>
<gene>
    <name evidence="8" type="ORF">C095_02305</name>
</gene>
<evidence type="ECO:0000256" key="6">
    <source>
        <dbReference type="PROSITE-ProRule" id="PRU01373"/>
    </source>
</evidence>
<dbReference type="AlphaFoldDB" id="A0A0B4EYC7"/>
<comment type="pathway">
    <text evidence="1 6">Cell wall biogenesis; peptidoglycan biosynthesis.</text>
</comment>
<dbReference type="GO" id="GO:0009252">
    <property type="term" value="P:peptidoglycan biosynthetic process"/>
    <property type="evidence" value="ECO:0007669"/>
    <property type="project" value="UniProtKB-UniPathway"/>
</dbReference>
<dbReference type="InterPro" id="IPR005490">
    <property type="entry name" value="LD_TPept_cat_dom"/>
</dbReference>
<keyword evidence="5 6" id="KW-0961">Cell wall biogenesis/degradation</keyword>
<dbReference type="InterPro" id="IPR038063">
    <property type="entry name" value="Transpep_catalytic_dom"/>
</dbReference>
<dbReference type="GO" id="GO:0071555">
    <property type="term" value="P:cell wall organization"/>
    <property type="evidence" value="ECO:0007669"/>
    <property type="project" value="UniProtKB-UniRule"/>
</dbReference>
<dbReference type="SMART" id="SM00287">
    <property type="entry name" value="SH3b"/>
    <property type="match status" value="1"/>
</dbReference>
<dbReference type="PATRIC" id="fig|1226633.4.peg.458"/>
<evidence type="ECO:0000256" key="5">
    <source>
        <dbReference type="ARBA" id="ARBA00023316"/>
    </source>
</evidence>
<evidence type="ECO:0000313" key="9">
    <source>
        <dbReference type="Proteomes" id="UP000031184"/>
    </source>
</evidence>
<keyword evidence="2" id="KW-0808">Transferase</keyword>
<keyword evidence="4 6" id="KW-0573">Peptidoglycan synthesis</keyword>
<sequence length="420" mass="47645">MSRYFILYFFFPDLCYNKNNMAVCLLGIEAGEENKYMRRWVLVACLTFFSVTSITKAEEWTKVSLYDNKIPSSVKMNLKYKGEHPDIVDYVFVSSRTANIRDYPGMEGNIIEKYSYNDKLPLLEKIYVKGNYWYKVRTPKGNEGYIAASVSQKRNFRFDMALDKIKSLENFLATEKAAGRKIAAVNSYAPNPNHLDLQKNKDKYGTSADQNTAGTNDAGETIYIPDRSLVSIQSSGAGSSKVKALSVPEILTVSNRNISYANIPNTNFNKVIAIDSKNQNFIVFEKQEGEWEVISYVYSKTGMDSKLGFETPKGFFSTAMGKYVMPYNDENGQKQGAAKYALRFCGGGYIHGTPINDVEEVNREFFMKQKEFTLGTYSGTRKCIRTSEPHAKFLFDWVIKKPNRSANAQNLTDNLVVIVF</sequence>
<reference evidence="8 9" key="1">
    <citation type="submission" date="2013-08" db="EMBL/GenBank/DDBJ databases">
        <title>An opportunistic ruminal bacterium that causes liver abscesses in cattle.</title>
        <authorList>
            <person name="Benahmed F.H."/>
            <person name="Rasmussen M."/>
            <person name="Harbottle H."/>
            <person name="Soppet D."/>
            <person name="Nagaraja T.G."/>
            <person name="Davidson M."/>
        </authorList>
    </citation>
    <scope>NUCLEOTIDE SEQUENCE [LARGE SCALE GENOMIC DNA]</scope>
    <source>
        <strain evidence="8 9">B35</strain>
    </source>
</reference>
<dbReference type="PROSITE" id="PS52029">
    <property type="entry name" value="LD_TPASE"/>
    <property type="match status" value="1"/>
</dbReference>
<dbReference type="Gene3D" id="2.30.30.40">
    <property type="entry name" value="SH3 Domains"/>
    <property type="match status" value="1"/>
</dbReference>
<evidence type="ECO:0000256" key="4">
    <source>
        <dbReference type="ARBA" id="ARBA00022984"/>
    </source>
</evidence>
<dbReference type="InterPro" id="IPR003646">
    <property type="entry name" value="SH3-like_bac-type"/>
</dbReference>
<dbReference type="CDD" id="cd16913">
    <property type="entry name" value="YkuD_like"/>
    <property type="match status" value="1"/>
</dbReference>
<evidence type="ECO:0000313" key="8">
    <source>
        <dbReference type="EMBL" id="KID49979.1"/>
    </source>
</evidence>
<keyword evidence="3 6" id="KW-0133">Cell shape</keyword>
<dbReference type="Gene3D" id="2.40.440.10">
    <property type="entry name" value="L,D-transpeptidase catalytic domain-like"/>
    <property type="match status" value="1"/>
</dbReference>
<evidence type="ECO:0000256" key="2">
    <source>
        <dbReference type="ARBA" id="ARBA00022679"/>
    </source>
</evidence>
<dbReference type="Pfam" id="PF08239">
    <property type="entry name" value="SH3_3"/>
    <property type="match status" value="1"/>
</dbReference>
<feature type="active site" description="Proton donor/acceptor" evidence="6">
    <location>
        <position position="351"/>
    </location>
</feature>
<dbReference type="UniPathway" id="UPA00219"/>
<dbReference type="Proteomes" id="UP000031184">
    <property type="component" value="Unassembled WGS sequence"/>
</dbReference>
<dbReference type="EMBL" id="AUZI01000010">
    <property type="protein sequence ID" value="KID49979.1"/>
    <property type="molecule type" value="Genomic_DNA"/>
</dbReference>
<accession>A0A0B4EYC7</accession>
<dbReference type="GO" id="GO:0008360">
    <property type="term" value="P:regulation of cell shape"/>
    <property type="evidence" value="ECO:0007669"/>
    <property type="project" value="UniProtKB-UniRule"/>
</dbReference>
<evidence type="ECO:0000259" key="7">
    <source>
        <dbReference type="PROSITE" id="PS52029"/>
    </source>
</evidence>
<evidence type="ECO:0000256" key="1">
    <source>
        <dbReference type="ARBA" id="ARBA00004752"/>
    </source>
</evidence>
<dbReference type="Pfam" id="PF03734">
    <property type="entry name" value="YkuD"/>
    <property type="match status" value="1"/>
</dbReference>
<dbReference type="GO" id="GO:0016740">
    <property type="term" value="F:transferase activity"/>
    <property type="evidence" value="ECO:0007669"/>
    <property type="project" value="UniProtKB-KW"/>
</dbReference>
<proteinExistence type="predicted"/>